<protein>
    <recommendedName>
        <fullName evidence="2">VanZ-like domain-containing protein</fullName>
    </recommendedName>
</protein>
<feature type="transmembrane region" description="Helical" evidence="1">
    <location>
        <begin position="118"/>
        <end position="136"/>
    </location>
</feature>
<keyword evidence="4" id="KW-1185">Reference proteome</keyword>
<keyword evidence="1" id="KW-0812">Transmembrane</keyword>
<evidence type="ECO:0000313" key="4">
    <source>
        <dbReference type="Proteomes" id="UP000078534"/>
    </source>
</evidence>
<proteinExistence type="predicted"/>
<feature type="transmembrane region" description="Helical" evidence="1">
    <location>
        <begin position="7"/>
        <end position="29"/>
    </location>
</feature>
<accession>A0A179T359</accession>
<sequence length="141" mass="16241">MKSYKRFFLLICFLLYVCVLFYLLFFSSYRQSVEGLLTYNIRPFQTILGYFSNFDGLSITDKFVGNVLAFVPFGFLLPFFIPRLGSFIRMVGCTIVFSFSVEIAQLIFRVGAFDVDDLLLNTFGGVIGFLLSKIFYKKNRG</sequence>
<dbReference type="EMBL" id="LWSG01000005">
    <property type="protein sequence ID" value="OAS88131.1"/>
    <property type="molecule type" value="Genomic_DNA"/>
</dbReference>
<dbReference type="PANTHER" id="PTHR36834:SF1">
    <property type="entry name" value="INTEGRAL MEMBRANE PROTEIN"/>
    <property type="match status" value="1"/>
</dbReference>
<organism evidence="3 4">
    <name type="scientific">Metabacillus litoralis</name>
    <dbReference type="NCBI Taxonomy" id="152268"/>
    <lineage>
        <taxon>Bacteria</taxon>
        <taxon>Bacillati</taxon>
        <taxon>Bacillota</taxon>
        <taxon>Bacilli</taxon>
        <taxon>Bacillales</taxon>
        <taxon>Bacillaceae</taxon>
        <taxon>Metabacillus</taxon>
    </lineage>
</organism>
<evidence type="ECO:0000256" key="1">
    <source>
        <dbReference type="SAM" id="Phobius"/>
    </source>
</evidence>
<comment type="caution">
    <text evidence="3">The sequence shown here is derived from an EMBL/GenBank/DDBJ whole genome shotgun (WGS) entry which is preliminary data.</text>
</comment>
<dbReference type="InterPro" id="IPR053150">
    <property type="entry name" value="Teicoplanin_resist-assoc"/>
</dbReference>
<dbReference type="AlphaFoldDB" id="A0A179T359"/>
<dbReference type="Pfam" id="PF04892">
    <property type="entry name" value="VanZ"/>
    <property type="match status" value="1"/>
</dbReference>
<dbReference type="RefSeq" id="WP_066328644.1">
    <property type="nucleotide sequence ID" value="NZ_LWSG01000005.1"/>
</dbReference>
<reference evidence="4" key="1">
    <citation type="submission" date="2016-04" db="EMBL/GenBank/DDBJ databases">
        <authorList>
            <person name="Lyu Z."/>
            <person name="Lyu W."/>
        </authorList>
    </citation>
    <scope>NUCLEOTIDE SEQUENCE [LARGE SCALE GENOMIC DNA]</scope>
    <source>
        <strain evidence="4">C44</strain>
    </source>
</reference>
<feature type="transmembrane region" description="Helical" evidence="1">
    <location>
        <begin position="93"/>
        <end position="112"/>
    </location>
</feature>
<keyword evidence="1" id="KW-0472">Membrane</keyword>
<name>A0A179T359_9BACI</name>
<feature type="transmembrane region" description="Helical" evidence="1">
    <location>
        <begin position="63"/>
        <end position="81"/>
    </location>
</feature>
<feature type="domain" description="VanZ-like" evidence="2">
    <location>
        <begin position="13"/>
        <end position="135"/>
    </location>
</feature>
<evidence type="ECO:0000313" key="3">
    <source>
        <dbReference type="EMBL" id="OAS88131.1"/>
    </source>
</evidence>
<evidence type="ECO:0000259" key="2">
    <source>
        <dbReference type="Pfam" id="PF04892"/>
    </source>
</evidence>
<dbReference type="OrthoDB" id="4822551at2"/>
<dbReference type="Proteomes" id="UP000078534">
    <property type="component" value="Unassembled WGS sequence"/>
</dbReference>
<dbReference type="InterPro" id="IPR006976">
    <property type="entry name" value="VanZ-like"/>
</dbReference>
<keyword evidence="1" id="KW-1133">Transmembrane helix</keyword>
<dbReference type="PANTHER" id="PTHR36834">
    <property type="entry name" value="MEMBRANE PROTEIN-RELATED"/>
    <property type="match status" value="1"/>
</dbReference>
<gene>
    <name evidence="3" type="ORF">A6K24_17290</name>
</gene>